<dbReference type="FunFam" id="2.30.30.40:FF:000242">
    <property type="entry name" value="Actin binding protein"/>
    <property type="match status" value="1"/>
</dbReference>
<evidence type="ECO:0000259" key="4">
    <source>
        <dbReference type="PROSITE" id="PS50002"/>
    </source>
</evidence>
<dbReference type="InterPro" id="IPR035719">
    <property type="entry name" value="Abp1_fungi_SH3_C1"/>
</dbReference>
<dbReference type="GO" id="GO:0051015">
    <property type="term" value="F:actin filament binding"/>
    <property type="evidence" value="ECO:0007669"/>
    <property type="project" value="TreeGrafter"/>
</dbReference>
<dbReference type="Gene3D" id="2.30.30.40">
    <property type="entry name" value="SH3 Domains"/>
    <property type="match status" value="2"/>
</dbReference>
<evidence type="ECO:0000256" key="1">
    <source>
        <dbReference type="ARBA" id="ARBA00022443"/>
    </source>
</evidence>
<dbReference type="OrthoDB" id="5971719at2759"/>
<dbReference type="Gene3D" id="3.40.20.10">
    <property type="entry name" value="Severin"/>
    <property type="match status" value="1"/>
</dbReference>
<feature type="domain" description="SH3" evidence="4">
    <location>
        <begin position="731"/>
        <end position="789"/>
    </location>
</feature>
<name>A0A9P4P0A9_9PEZI</name>
<feature type="region of interest" description="Disordered" evidence="3">
    <location>
        <begin position="323"/>
        <end position="626"/>
    </location>
</feature>
<keyword evidence="7" id="KW-1185">Reference proteome</keyword>
<sequence length="789" mass="81873">MASLNLSTNGPSITKSYQSVVNSPPASGAAASSGTYGHWALFTVAAPLVSAFQHDGGGKESVLKVQSTGEGELVDLIEDFSDGRIQFAFLKVKDPNTTLPKNVLISWCGEGVPERTKGYFNSHRSAVSKILHGYHVEITARSDRDLTPESIVQKVADASGSKYSGGGSVSSSGGPPPPASSKPVFTPTAISGATSSFNPLGSRSRGPASSGNTDSDGWGADAPELHRTQLEKVAPAYKPTKVNLAELTSQKEPSRYNAPAPSRGSNDVVRGAYQPVGKVDINEIRRKAATSGEGKDDRPTTVKGAYEPVGKVDIAAIRARAQGGLGSSGSPQNLSPAATGQINDDERPKSLSERSGAFQQSERLTSLPKPKIANKFGGGSSFTGTKAPAPGGFSAKTNASAAPVGVASRTFADEGGKTPAQIWAEKKARQGGGVISPATTGEPPIRSQPSGGDGGWKSGYTGKSWSAVQTTHTGKSAGSNLSEQRTGQEQSEEPSPPAGGGVGSTRDRFESNPPPMDMSSKPNAGGARGVPMPGLPSRPSGVPAEHHVNIPSPPPQPRSPSPPTPDERMGSPIRVAMPVSRTKEPEEMEAPEERFSPPPMPTESLSNAASAARGGDDGTARGAGQAAATTTFGAGAASANPGAATSGKRALISYDYEKAEDNELELREGDYVTNIEMVDEDWWMGQNSQGETGLFPSNYVEIVEDEEPARAPAPAPSAPQSAPAPAAAPTSGGKTATAQYDYEAAEDNELSFPDGATIKNIEFPDDDWWFGEYGGKTGLFPANYVELDQ</sequence>
<dbReference type="PROSITE" id="PS50002">
    <property type="entry name" value="SH3"/>
    <property type="match status" value="2"/>
</dbReference>
<dbReference type="SUPFAM" id="SSF50044">
    <property type="entry name" value="SH3-domain"/>
    <property type="match status" value="2"/>
</dbReference>
<evidence type="ECO:0000256" key="2">
    <source>
        <dbReference type="PROSITE-ProRule" id="PRU00192"/>
    </source>
</evidence>
<dbReference type="FunFam" id="2.30.30.40:FF:000273">
    <property type="entry name" value="Actin binding protein"/>
    <property type="match status" value="1"/>
</dbReference>
<feature type="compositionally biased region" description="Polar residues" evidence="3">
    <location>
        <begin position="328"/>
        <end position="342"/>
    </location>
</feature>
<dbReference type="GO" id="GO:0005884">
    <property type="term" value="C:actin filament"/>
    <property type="evidence" value="ECO:0007669"/>
    <property type="project" value="TreeGrafter"/>
</dbReference>
<dbReference type="CDD" id="cd11961">
    <property type="entry name" value="SH3_Abp1_fungi_C2"/>
    <property type="match status" value="1"/>
</dbReference>
<feature type="compositionally biased region" description="Pro residues" evidence="3">
    <location>
        <begin position="551"/>
        <end position="564"/>
    </location>
</feature>
<evidence type="ECO:0000313" key="7">
    <source>
        <dbReference type="Proteomes" id="UP000800235"/>
    </source>
</evidence>
<feature type="compositionally biased region" description="Basic and acidic residues" evidence="3">
    <location>
        <begin position="581"/>
        <end position="595"/>
    </location>
</feature>
<dbReference type="Proteomes" id="UP000800235">
    <property type="component" value="Unassembled WGS sequence"/>
</dbReference>
<dbReference type="PROSITE" id="PS51263">
    <property type="entry name" value="ADF_H"/>
    <property type="match status" value="1"/>
</dbReference>
<evidence type="ECO:0008006" key="8">
    <source>
        <dbReference type="Google" id="ProtNLM"/>
    </source>
</evidence>
<dbReference type="CDD" id="cd11281">
    <property type="entry name" value="ADF_drebrin_like"/>
    <property type="match status" value="1"/>
</dbReference>
<dbReference type="InterPro" id="IPR001452">
    <property type="entry name" value="SH3_domain"/>
</dbReference>
<evidence type="ECO:0000313" key="6">
    <source>
        <dbReference type="EMBL" id="KAF2435834.1"/>
    </source>
</evidence>
<dbReference type="FunFam" id="3.40.20.10:FF:000045">
    <property type="entry name" value="Actin binding protein, putative"/>
    <property type="match status" value="1"/>
</dbReference>
<feature type="compositionally biased region" description="Polar residues" evidence="3">
    <location>
        <begin position="188"/>
        <end position="215"/>
    </location>
</feature>
<reference evidence="6" key="1">
    <citation type="journal article" date="2020" name="Stud. Mycol.">
        <title>101 Dothideomycetes genomes: a test case for predicting lifestyles and emergence of pathogens.</title>
        <authorList>
            <person name="Haridas S."/>
            <person name="Albert R."/>
            <person name="Binder M."/>
            <person name="Bloem J."/>
            <person name="Labutti K."/>
            <person name="Salamov A."/>
            <person name="Andreopoulos B."/>
            <person name="Baker S."/>
            <person name="Barry K."/>
            <person name="Bills G."/>
            <person name="Bluhm B."/>
            <person name="Cannon C."/>
            <person name="Castanera R."/>
            <person name="Culley D."/>
            <person name="Daum C."/>
            <person name="Ezra D."/>
            <person name="Gonzalez J."/>
            <person name="Henrissat B."/>
            <person name="Kuo A."/>
            <person name="Liang C."/>
            <person name="Lipzen A."/>
            <person name="Lutzoni F."/>
            <person name="Magnuson J."/>
            <person name="Mondo S."/>
            <person name="Nolan M."/>
            <person name="Ohm R."/>
            <person name="Pangilinan J."/>
            <person name="Park H.-J."/>
            <person name="Ramirez L."/>
            <person name="Alfaro M."/>
            <person name="Sun H."/>
            <person name="Tritt A."/>
            <person name="Yoshinaga Y."/>
            <person name="Zwiers L.-H."/>
            <person name="Turgeon B."/>
            <person name="Goodwin S."/>
            <person name="Spatafora J."/>
            <person name="Crous P."/>
            <person name="Grigoriev I."/>
        </authorList>
    </citation>
    <scope>NUCLEOTIDE SEQUENCE</scope>
    <source>
        <strain evidence="6">CBS 130266</strain>
    </source>
</reference>
<dbReference type="SMART" id="SM00102">
    <property type="entry name" value="ADF"/>
    <property type="match status" value="1"/>
</dbReference>
<dbReference type="Pfam" id="PF14604">
    <property type="entry name" value="SH3_9"/>
    <property type="match status" value="2"/>
</dbReference>
<dbReference type="AlphaFoldDB" id="A0A9P4P0A9"/>
<dbReference type="SMART" id="SM00326">
    <property type="entry name" value="SH3"/>
    <property type="match status" value="2"/>
</dbReference>
<dbReference type="GO" id="GO:0030427">
    <property type="term" value="C:site of polarized growth"/>
    <property type="evidence" value="ECO:0007669"/>
    <property type="project" value="TreeGrafter"/>
</dbReference>
<dbReference type="CDD" id="cd11962">
    <property type="entry name" value="SH3_Abp1_fungi_C1"/>
    <property type="match status" value="1"/>
</dbReference>
<dbReference type="Pfam" id="PF00241">
    <property type="entry name" value="Cofilin_ADF"/>
    <property type="match status" value="1"/>
</dbReference>
<dbReference type="PRINTS" id="PR00499">
    <property type="entry name" value="P67PHOX"/>
</dbReference>
<dbReference type="PRINTS" id="PR00452">
    <property type="entry name" value="SH3DOMAIN"/>
</dbReference>
<feature type="region of interest" description="Disordered" evidence="3">
    <location>
        <begin position="283"/>
        <end position="306"/>
    </location>
</feature>
<keyword evidence="1 2" id="KW-0728">SH3 domain</keyword>
<feature type="region of interest" description="Disordered" evidence="3">
    <location>
        <begin position="157"/>
        <end position="270"/>
    </location>
</feature>
<organism evidence="6 7">
    <name type="scientific">Tothia fuscella</name>
    <dbReference type="NCBI Taxonomy" id="1048955"/>
    <lineage>
        <taxon>Eukaryota</taxon>
        <taxon>Fungi</taxon>
        <taxon>Dikarya</taxon>
        <taxon>Ascomycota</taxon>
        <taxon>Pezizomycotina</taxon>
        <taxon>Dothideomycetes</taxon>
        <taxon>Pleosporomycetidae</taxon>
        <taxon>Venturiales</taxon>
        <taxon>Cylindrosympodiaceae</taxon>
        <taxon>Tothia</taxon>
    </lineage>
</organism>
<gene>
    <name evidence="6" type="ORF">EJ08DRAFT_645518</name>
</gene>
<dbReference type="GO" id="GO:0030833">
    <property type="term" value="P:regulation of actin filament polymerization"/>
    <property type="evidence" value="ECO:0007669"/>
    <property type="project" value="TreeGrafter"/>
</dbReference>
<protein>
    <recommendedName>
        <fullName evidence="8">Actin binding protein</fullName>
    </recommendedName>
</protein>
<evidence type="ECO:0000259" key="5">
    <source>
        <dbReference type="PROSITE" id="PS51263"/>
    </source>
</evidence>
<feature type="compositionally biased region" description="Low complexity" evidence="3">
    <location>
        <begin position="718"/>
        <end position="729"/>
    </location>
</feature>
<evidence type="ECO:0000256" key="3">
    <source>
        <dbReference type="SAM" id="MobiDB-lite"/>
    </source>
</evidence>
<dbReference type="SUPFAM" id="SSF55753">
    <property type="entry name" value="Actin depolymerizing proteins"/>
    <property type="match status" value="1"/>
</dbReference>
<dbReference type="GO" id="GO:0030864">
    <property type="term" value="C:cortical actin cytoskeleton"/>
    <property type="evidence" value="ECO:0007669"/>
    <property type="project" value="TreeGrafter"/>
</dbReference>
<dbReference type="InterPro" id="IPR035718">
    <property type="entry name" value="Abp1_fungi_SH3_C2"/>
</dbReference>
<dbReference type="EMBL" id="MU007012">
    <property type="protein sequence ID" value="KAF2435834.1"/>
    <property type="molecule type" value="Genomic_DNA"/>
</dbReference>
<comment type="caution">
    <text evidence="6">The sequence shown here is derived from an EMBL/GenBank/DDBJ whole genome shotgun (WGS) entry which is preliminary data.</text>
</comment>
<feature type="compositionally biased region" description="Polar residues" evidence="3">
    <location>
        <begin position="461"/>
        <end position="489"/>
    </location>
</feature>
<dbReference type="InterPro" id="IPR029006">
    <property type="entry name" value="ADF-H/Gelsolin-like_dom_sf"/>
</dbReference>
<feature type="domain" description="SH3" evidence="4">
    <location>
        <begin position="645"/>
        <end position="705"/>
    </location>
</feature>
<proteinExistence type="predicted"/>
<feature type="domain" description="ADF-H" evidence="5">
    <location>
        <begin position="5"/>
        <end position="156"/>
    </location>
</feature>
<dbReference type="InterPro" id="IPR002108">
    <property type="entry name" value="ADF-H"/>
</dbReference>
<feature type="region of interest" description="Disordered" evidence="3">
    <location>
        <begin position="705"/>
        <end position="746"/>
    </location>
</feature>
<dbReference type="PANTHER" id="PTHR10829">
    <property type="entry name" value="CORTACTIN AND DREBRIN"/>
    <property type="match status" value="1"/>
</dbReference>
<accession>A0A9P4P0A9</accession>
<dbReference type="InterPro" id="IPR036028">
    <property type="entry name" value="SH3-like_dom_sf"/>
</dbReference>
<dbReference type="PANTHER" id="PTHR10829:SF25">
    <property type="entry name" value="DREBRIN-LIKE PROTEIN"/>
    <property type="match status" value="1"/>
</dbReference>